<feature type="region of interest" description="Disordered" evidence="2">
    <location>
        <begin position="756"/>
        <end position="889"/>
    </location>
</feature>
<evidence type="ECO:0000313" key="4">
    <source>
        <dbReference type="Proteomes" id="UP000637906"/>
    </source>
</evidence>
<dbReference type="PANTHER" id="PTHR37456:SF6">
    <property type="entry name" value="COLLAGEN ALPHA-1(XXIII) CHAIN-LIKE ISOFORM X2"/>
    <property type="match status" value="1"/>
</dbReference>
<feature type="region of interest" description="Disordered" evidence="2">
    <location>
        <begin position="916"/>
        <end position="1073"/>
    </location>
</feature>
<dbReference type="EMBL" id="BNGU01000027">
    <property type="protein sequence ID" value="GHM59695.1"/>
    <property type="molecule type" value="Genomic_DNA"/>
</dbReference>
<keyword evidence="1" id="KW-0175">Coiled coil</keyword>
<protein>
    <recommendedName>
        <fullName evidence="5">Collagen-like protein</fullName>
    </recommendedName>
</protein>
<gene>
    <name evidence="3" type="ORF">sL5_06880</name>
</gene>
<sequence>MHFDLVKGDSSSELTCNYVDGYSTVRVKINSTEAIDLPTTSYTFANNDDFVIFGWNYGFKKRILTSSNNIGLFLKLEKTNNEEKLALVDNSNQYYYYYSNYSNFINIATRATIIRYTLNKTAFVYGENLFSYSAARCNQEYVPFEDNKVLIDPKDVISNKDIRFILDDLRSSPDKKLEIEAGGRFSRESPLNNYKSVNILDSSRSNVGILNNIIFAYNNNDQKLQLFSQALNETKVFNDSLFNYFLIEKSGGSYVGCLSDESSKCKDFYTLVPGSFTYDNSNLHPYYYYMENMYDSFHNMKVNVNFKDFEELKQRVESLEESIGELEELTEGYDLDIGESFTKNRNLRRRIRGLEGDINILRLSIDQIKREVTKGEKGEQGPRGLPGARGEMGTNGWTGPIGPQGPRGEPGASGIDGIPGTPGKNGLDGHPGGQKGDKGEAGGQKGEQGIQGSPGLSGASGVDGKPGIKGNKGDVGPIGPEGKVGTTGPKGDQGNAGPRGEKGDRGWKGKKGELGLIGRQGDTGKQGLKGDSGTSGKDGSPGTKGKKGDVGPIGPEGKVGTTGPKGDQGNAGPRGEKGDRGWKGEKGVSGLVGKQGDKGDKGDIGPRGLMGDPGLPGKDASAEEVVNKLTTDKLSILKNLMLNATDYNGKTLVEKLANSSDLQTKIVQNLLGNKTIIHKILEYRDEGDNLLLEQQIMGSLVDDKGFHREVANSLFYDKNQELVDSLANATGQDGKTLIEKLASDAELMQSIAKELSQNPGKIQGSKGDKGEPGLPGEKGTQSAKGETGAPGVDGLPGAKGDNGEVGLPGINGQPGVKGDQGTKGEHGIQGTRGEKGDKGDKGELAVQGEKGDRGEIGLPGIAGQPGTKGEQGLKGEIGVPGIDGTPGEKGSVGNMGMQGTKGHAGAYGFKGESGEKGNTGLPGIDGKLGAKGDRGESGLRGDKGDKGELGVQGEKGSKGEVGLPGIAGQPGIKGEPGEKGNTGLSGIAGQPGTKGDNGEAGPPGINGQPGVKGDQGTKGEHGIQGTRGEKGDKGDKGELGVQGEKGSKGEIGLPGIAGQPGTKGEQGLKGEIGVPGIDGLPGEKGNVGNMGMQGTKGRAGSHGLRGDKGEPGLKGEMGDVGLPGAGGINAAVADQFFSEINQTKIEIQNVQKEVEANKNASESFAQKAQDAKNETKLLHDSVIKLQNMTEIARKKAKEFAGEALQSSQNAEALSSNVKEIFCKIEPADQVCSVSRRKREVKKDYYNSLISSGASKPASFISNVINFFYPIVGQDKYRLENKIQELEQAAKAVDAAEIVRKFEKILQKTAKNCDTQKKNLNFNPIKLQSIIIDKQLLNDEIKLLKALCMAAKEAYPNCPNKFFSLFENNMREALADRLQQRNAIDIKKVSINHEQPRSFFSDLVVTNLSNGYAVDQMPVRYLN</sequence>
<feature type="region of interest" description="Disordered" evidence="2">
    <location>
        <begin position="372"/>
        <end position="620"/>
    </location>
</feature>
<evidence type="ECO:0008006" key="5">
    <source>
        <dbReference type="Google" id="ProtNLM"/>
    </source>
</evidence>
<feature type="compositionally biased region" description="Basic and acidic residues" evidence="2">
    <location>
        <begin position="1015"/>
        <end position="1038"/>
    </location>
</feature>
<dbReference type="InterPro" id="IPR050938">
    <property type="entry name" value="Collagen_Structural_Proteins"/>
</dbReference>
<feature type="compositionally biased region" description="Basic and acidic residues" evidence="2">
    <location>
        <begin position="499"/>
        <end position="513"/>
    </location>
</feature>
<proteinExistence type="predicted"/>
<keyword evidence="4" id="KW-1185">Reference proteome</keyword>
<feature type="compositionally biased region" description="Basic and acidic residues" evidence="2">
    <location>
        <begin position="574"/>
        <end position="586"/>
    </location>
</feature>
<feature type="compositionally biased region" description="Basic and acidic residues" evidence="2">
    <location>
        <begin position="820"/>
        <end position="855"/>
    </location>
</feature>
<organism evidence="3 4">
    <name type="scientific">Candidatus Mesenet longicola</name>
    <dbReference type="NCBI Taxonomy" id="1892558"/>
    <lineage>
        <taxon>Bacteria</taxon>
        <taxon>Pseudomonadati</taxon>
        <taxon>Pseudomonadota</taxon>
        <taxon>Alphaproteobacteria</taxon>
        <taxon>Rickettsiales</taxon>
        <taxon>Anaplasmataceae</taxon>
        <taxon>Candidatus Mesenet</taxon>
    </lineage>
</organism>
<dbReference type="PANTHER" id="PTHR37456">
    <property type="entry name" value="SI:CH211-266K2.1"/>
    <property type="match status" value="1"/>
</dbReference>
<feature type="compositionally biased region" description="Low complexity" evidence="2">
    <location>
        <begin position="529"/>
        <end position="543"/>
    </location>
</feature>
<feature type="coiled-coil region" evidence="1">
    <location>
        <begin position="1133"/>
        <end position="1160"/>
    </location>
</feature>
<feature type="coiled-coil region" evidence="1">
    <location>
        <begin position="309"/>
        <end position="371"/>
    </location>
</feature>
<dbReference type="InterPro" id="IPR008160">
    <property type="entry name" value="Collagen"/>
</dbReference>
<dbReference type="Proteomes" id="UP000637906">
    <property type="component" value="Unassembled WGS sequence"/>
</dbReference>
<name>A0A8J3HVI9_9RICK</name>
<evidence type="ECO:0000313" key="3">
    <source>
        <dbReference type="EMBL" id="GHM59695.1"/>
    </source>
</evidence>
<reference evidence="3 4" key="1">
    <citation type="journal article" date="2021" name="Microb. Ecol.">
        <title>Candidatus Mesenet longicola: Novel Endosymbionts of Brontispa longissima that Induce Cytoplasmic Incompatibility.</title>
        <authorList>
            <person name="Takano S."/>
            <person name="Gotoh Y."/>
            <person name="Hayashi T."/>
        </authorList>
    </citation>
    <scope>NUCLEOTIDE SEQUENCE [LARGE SCALE GENOMIC DNA]</scope>
    <source>
        <strain evidence="3">L5</strain>
    </source>
</reference>
<feature type="compositionally biased region" description="Basic and acidic residues" evidence="2">
    <location>
        <begin position="928"/>
        <end position="948"/>
    </location>
</feature>
<dbReference type="Pfam" id="PF01391">
    <property type="entry name" value="Collagen"/>
    <property type="match status" value="6"/>
</dbReference>
<evidence type="ECO:0000256" key="1">
    <source>
        <dbReference type="SAM" id="Coils"/>
    </source>
</evidence>
<comment type="caution">
    <text evidence="3">The sequence shown here is derived from an EMBL/GenBank/DDBJ whole genome shotgun (WGS) entry which is preliminary data.</text>
</comment>
<feature type="compositionally biased region" description="Basic and acidic residues" evidence="2">
    <location>
        <begin position="595"/>
        <end position="604"/>
    </location>
</feature>
<evidence type="ECO:0000256" key="2">
    <source>
        <dbReference type="SAM" id="MobiDB-lite"/>
    </source>
</evidence>
<accession>A0A8J3HVI9</accession>